<evidence type="ECO:0000313" key="1">
    <source>
        <dbReference type="EMBL" id="AJK67796.1"/>
    </source>
</evidence>
<accession>A0A0B6TSR0</accession>
<dbReference type="Proteomes" id="UP000031928">
    <property type="component" value="Chromosome"/>
</dbReference>
<name>A0A0B6TSR0_9CORY</name>
<evidence type="ECO:0000313" key="2">
    <source>
        <dbReference type="Proteomes" id="UP000031928"/>
    </source>
</evidence>
<reference evidence="1 2" key="1">
    <citation type="submission" date="2014-05" db="EMBL/GenBank/DDBJ databases">
        <title>Complete genome sequence of Corynebacterium marinum DSM 44953.</title>
        <authorList>
            <person name="Schaffert L."/>
            <person name="Albersmeier A."/>
            <person name="Kalinowski J."/>
            <person name="Ruckert C."/>
        </authorList>
    </citation>
    <scope>NUCLEOTIDE SEQUENCE [LARGE SCALE GENOMIC DNA]</scope>
    <source>
        <strain evidence="1 2">DSM 44953</strain>
    </source>
</reference>
<protein>
    <submittedName>
        <fullName evidence="1">Uncharacterized protein</fullName>
    </submittedName>
</protein>
<dbReference type="HOGENOM" id="CLU_3388947_0_0_11"/>
<organism evidence="1 2">
    <name type="scientific">Corynebacterium marinum DSM 44953</name>
    <dbReference type="NCBI Taxonomy" id="1224162"/>
    <lineage>
        <taxon>Bacteria</taxon>
        <taxon>Bacillati</taxon>
        <taxon>Actinomycetota</taxon>
        <taxon>Actinomycetes</taxon>
        <taxon>Mycobacteriales</taxon>
        <taxon>Corynebacteriaceae</taxon>
        <taxon>Corynebacterium</taxon>
    </lineage>
</organism>
<dbReference type="AlphaFoldDB" id="A0A0B6TSR0"/>
<dbReference type="KEGG" id="cmq:B840_00780"/>
<sequence>MLNDLFNFIQLSFYFLTELVQDGFGGLSSVFF</sequence>
<gene>
    <name evidence="1" type="ORF">B840_00780</name>
</gene>
<dbReference type="EMBL" id="CP007790">
    <property type="protein sequence ID" value="AJK67796.1"/>
    <property type="molecule type" value="Genomic_DNA"/>
</dbReference>
<keyword evidence="2" id="KW-1185">Reference proteome</keyword>
<proteinExistence type="predicted"/>